<organism evidence="2 3">
    <name type="scientific">Funneliformis geosporum</name>
    <dbReference type="NCBI Taxonomy" id="1117311"/>
    <lineage>
        <taxon>Eukaryota</taxon>
        <taxon>Fungi</taxon>
        <taxon>Fungi incertae sedis</taxon>
        <taxon>Mucoromycota</taxon>
        <taxon>Glomeromycotina</taxon>
        <taxon>Glomeromycetes</taxon>
        <taxon>Glomerales</taxon>
        <taxon>Glomeraceae</taxon>
        <taxon>Funneliformis</taxon>
    </lineage>
</organism>
<evidence type="ECO:0000259" key="1">
    <source>
        <dbReference type="PROSITE" id="PS50011"/>
    </source>
</evidence>
<evidence type="ECO:0000313" key="3">
    <source>
        <dbReference type="Proteomes" id="UP001153678"/>
    </source>
</evidence>
<dbReference type="GO" id="GO:0005524">
    <property type="term" value="F:ATP binding"/>
    <property type="evidence" value="ECO:0007669"/>
    <property type="project" value="InterPro"/>
</dbReference>
<dbReference type="InterPro" id="IPR011009">
    <property type="entry name" value="Kinase-like_dom_sf"/>
</dbReference>
<feature type="domain" description="Protein kinase" evidence="1">
    <location>
        <begin position="1"/>
        <end position="125"/>
    </location>
</feature>
<dbReference type="InterPro" id="IPR001245">
    <property type="entry name" value="Ser-Thr/Tyr_kinase_cat_dom"/>
</dbReference>
<dbReference type="Gene3D" id="1.10.510.10">
    <property type="entry name" value="Transferase(Phosphotransferase) domain 1"/>
    <property type="match status" value="1"/>
</dbReference>
<proteinExistence type="predicted"/>
<dbReference type="AlphaFoldDB" id="A0A9W4SMV1"/>
<protein>
    <submittedName>
        <fullName evidence="2">8417_t:CDS:1</fullName>
    </submittedName>
</protein>
<comment type="caution">
    <text evidence="2">The sequence shown here is derived from an EMBL/GenBank/DDBJ whole genome shotgun (WGS) entry which is preliminary data.</text>
</comment>
<reference evidence="2" key="1">
    <citation type="submission" date="2022-08" db="EMBL/GenBank/DDBJ databases">
        <authorList>
            <person name="Kallberg Y."/>
            <person name="Tangrot J."/>
            <person name="Rosling A."/>
        </authorList>
    </citation>
    <scope>NUCLEOTIDE SEQUENCE</scope>
    <source>
        <strain evidence="2">Wild A</strain>
    </source>
</reference>
<dbReference type="PROSITE" id="PS50011">
    <property type="entry name" value="PROTEIN_KINASE_DOM"/>
    <property type="match status" value="1"/>
</dbReference>
<dbReference type="InterPro" id="IPR000719">
    <property type="entry name" value="Prot_kinase_dom"/>
</dbReference>
<dbReference type="GO" id="GO:0004672">
    <property type="term" value="F:protein kinase activity"/>
    <property type="evidence" value="ECO:0007669"/>
    <property type="project" value="InterPro"/>
</dbReference>
<evidence type="ECO:0000313" key="2">
    <source>
        <dbReference type="EMBL" id="CAI2175055.1"/>
    </source>
</evidence>
<dbReference type="Proteomes" id="UP001153678">
    <property type="component" value="Unassembled WGS sequence"/>
</dbReference>
<dbReference type="EMBL" id="CAMKVN010001304">
    <property type="protein sequence ID" value="CAI2175055.1"/>
    <property type="molecule type" value="Genomic_DNA"/>
</dbReference>
<dbReference type="SUPFAM" id="SSF56112">
    <property type="entry name" value="Protein kinase-like (PK-like)"/>
    <property type="match status" value="1"/>
</dbReference>
<dbReference type="Pfam" id="PF07714">
    <property type="entry name" value="PK_Tyr_Ser-Thr"/>
    <property type="match status" value="1"/>
</dbReference>
<keyword evidence="3" id="KW-1185">Reference proteome</keyword>
<dbReference type="PANTHER" id="PTHR45707">
    <property type="entry name" value="C2 CALCIUM/LIPID-BINDING PLANT PHOSPHORIBOSYLTRANSFERASE FAMILY PROTEIN"/>
    <property type="match status" value="1"/>
</dbReference>
<gene>
    <name evidence="2" type="ORF">FWILDA_LOCUS6900</name>
</gene>
<sequence length="125" mass="14576">MLYLRKYLPQNHNQLTWKQRTNIIANINNAIWYFIQDDTIHRDLHSGNILYSNNSDSWYISDFGFCGLINKPLESIYENLPYVASEVIVGKGYTFTSDIYSFVKEKRLQIVPGTLPGYKNLMAQC</sequence>
<name>A0A9W4SMV1_9GLOM</name>
<accession>A0A9W4SMV1</accession>